<feature type="region of interest" description="Disordered" evidence="1">
    <location>
        <begin position="1"/>
        <end position="27"/>
    </location>
</feature>
<dbReference type="Proteomes" id="UP000053593">
    <property type="component" value="Unassembled WGS sequence"/>
</dbReference>
<organism evidence="2 3">
    <name type="scientific">Collybiopsis luxurians FD-317 M1</name>
    <dbReference type="NCBI Taxonomy" id="944289"/>
    <lineage>
        <taxon>Eukaryota</taxon>
        <taxon>Fungi</taxon>
        <taxon>Dikarya</taxon>
        <taxon>Basidiomycota</taxon>
        <taxon>Agaricomycotina</taxon>
        <taxon>Agaricomycetes</taxon>
        <taxon>Agaricomycetidae</taxon>
        <taxon>Agaricales</taxon>
        <taxon>Marasmiineae</taxon>
        <taxon>Omphalotaceae</taxon>
        <taxon>Collybiopsis</taxon>
        <taxon>Collybiopsis luxurians</taxon>
    </lineage>
</organism>
<gene>
    <name evidence="2" type="ORF">GYMLUDRAFT_64606</name>
</gene>
<proteinExistence type="predicted"/>
<accession>A0A0D0BBP7</accession>
<reference evidence="2 3" key="1">
    <citation type="submission" date="2014-04" db="EMBL/GenBank/DDBJ databases">
        <title>Evolutionary Origins and Diversification of the Mycorrhizal Mutualists.</title>
        <authorList>
            <consortium name="DOE Joint Genome Institute"/>
            <consortium name="Mycorrhizal Genomics Consortium"/>
            <person name="Kohler A."/>
            <person name="Kuo A."/>
            <person name="Nagy L.G."/>
            <person name="Floudas D."/>
            <person name="Copeland A."/>
            <person name="Barry K.W."/>
            <person name="Cichocki N."/>
            <person name="Veneault-Fourrey C."/>
            <person name="LaButti K."/>
            <person name="Lindquist E.A."/>
            <person name="Lipzen A."/>
            <person name="Lundell T."/>
            <person name="Morin E."/>
            <person name="Murat C."/>
            <person name="Riley R."/>
            <person name="Ohm R."/>
            <person name="Sun H."/>
            <person name="Tunlid A."/>
            <person name="Henrissat B."/>
            <person name="Grigoriev I.V."/>
            <person name="Hibbett D.S."/>
            <person name="Martin F."/>
        </authorList>
    </citation>
    <scope>NUCLEOTIDE SEQUENCE [LARGE SCALE GENOMIC DNA]</scope>
    <source>
        <strain evidence="2 3">FD-317 M1</strain>
    </source>
</reference>
<dbReference type="HOGENOM" id="CLU_1845313_0_0_1"/>
<name>A0A0D0BBP7_9AGAR</name>
<keyword evidence="3" id="KW-1185">Reference proteome</keyword>
<evidence type="ECO:0000313" key="3">
    <source>
        <dbReference type="Proteomes" id="UP000053593"/>
    </source>
</evidence>
<evidence type="ECO:0000313" key="2">
    <source>
        <dbReference type="EMBL" id="KIK51796.1"/>
    </source>
</evidence>
<dbReference type="AlphaFoldDB" id="A0A0D0BBP7"/>
<protein>
    <recommendedName>
        <fullName evidence="4">Tubulin-specific chaperone A</fullName>
    </recommendedName>
</protein>
<feature type="compositionally biased region" description="Polar residues" evidence="1">
    <location>
        <begin position="1"/>
        <end position="19"/>
    </location>
</feature>
<evidence type="ECO:0008006" key="4">
    <source>
        <dbReference type="Google" id="ProtNLM"/>
    </source>
</evidence>
<evidence type="ECO:0000256" key="1">
    <source>
        <dbReference type="SAM" id="MobiDB-lite"/>
    </source>
</evidence>
<dbReference type="EMBL" id="KN834854">
    <property type="protein sequence ID" value="KIK51796.1"/>
    <property type="molecule type" value="Genomic_DNA"/>
</dbReference>
<sequence length="139" mass="15916">MAISNPTTSVAEQTISGQSKHSRSKAVEDSMMLQRFQDVLHDQAVPLHKRLAKPSLSEYEVAEDQVELEKVGEKLGKTTEALQKLEWLVGAKDQEDYCKKAADPFLTLCINLQVLMIHSHEKLIACKFEYHRIEWTFRC</sequence>